<dbReference type="PANTHER" id="PTHR22878:SF69">
    <property type="entry name" value="DYNEIN HEAVY CHAIN"/>
    <property type="match status" value="1"/>
</dbReference>
<dbReference type="InterPro" id="IPR041228">
    <property type="entry name" value="Dynein_C"/>
</dbReference>
<dbReference type="Pfam" id="PF03028">
    <property type="entry name" value="Dynein_heavy"/>
    <property type="match status" value="1"/>
</dbReference>
<evidence type="ECO:0000256" key="8">
    <source>
        <dbReference type="ARBA" id="ARBA00023017"/>
    </source>
</evidence>
<dbReference type="Gene3D" id="1.10.8.720">
    <property type="entry name" value="Region D6 of dynein motor"/>
    <property type="match status" value="1"/>
</dbReference>
<feature type="coiled-coil region" evidence="14">
    <location>
        <begin position="456"/>
        <end position="528"/>
    </location>
</feature>
<feature type="domain" description="Dynein heavy chain AAA module D4" evidence="17">
    <location>
        <begin position="205"/>
        <end position="451"/>
    </location>
</feature>
<keyword evidence="4" id="KW-0493">Microtubule</keyword>
<keyword evidence="10" id="KW-0969">Cilium</keyword>
<dbReference type="PANTHER" id="PTHR22878">
    <property type="entry name" value="DYNEIN HEAVY CHAIN 6, AXONEMAL-LIKE-RELATED"/>
    <property type="match status" value="1"/>
</dbReference>
<dbReference type="InterPro" id="IPR041658">
    <property type="entry name" value="AAA_lid_11"/>
</dbReference>
<dbReference type="InterPro" id="IPR024317">
    <property type="entry name" value="Dynein_heavy_chain_D4_dom"/>
</dbReference>
<dbReference type="FunFam" id="1.20.920.30:FF:000002">
    <property type="entry name" value="Dynein axonemal heavy chain 3"/>
    <property type="match status" value="1"/>
</dbReference>
<reference evidence="22 23" key="1">
    <citation type="submission" date="2020-06" db="EMBL/GenBank/DDBJ databases">
        <authorList>
            <person name="Li R."/>
            <person name="Bekaert M."/>
        </authorList>
    </citation>
    <scope>NUCLEOTIDE SEQUENCE [LARGE SCALE GENOMIC DNA]</scope>
    <source>
        <strain evidence="23">wild</strain>
    </source>
</reference>
<dbReference type="Pfam" id="PF12781">
    <property type="entry name" value="AAA_9"/>
    <property type="match status" value="1"/>
</dbReference>
<accession>A0A6J8EU39</accession>
<dbReference type="GO" id="GO:0005524">
    <property type="term" value="F:ATP binding"/>
    <property type="evidence" value="ECO:0007669"/>
    <property type="project" value="UniProtKB-KW"/>
</dbReference>
<keyword evidence="9 14" id="KW-0175">Coiled coil</keyword>
<evidence type="ECO:0000259" key="17">
    <source>
        <dbReference type="Pfam" id="PF12780"/>
    </source>
</evidence>
<feature type="domain" description="Dynein 2 heavy chain 1 cytoplasmic ATPase lid" evidence="21">
    <location>
        <begin position="29"/>
        <end position="111"/>
    </location>
</feature>
<sequence>MPLPSTRSLQHIYQVQLGRFFQEGEFATEVKEQLLPLVSASIAVYYRMGNNMLPTPAKSHYTFNLRDLSKVIQGLLQAHESVIVSKDNIAGLFAHEVTRVFHDRLICPEDRVMFYQFLSDNLHDYFKKGEGQRAKVKWTPEQLMSEQILFGDFFDVGDKASARVYRPISDRKKLRQVLEEYYMRMSFGNTKKSQDNTLAKEASQMVFFKDAVEHVTRAARVFRQPGGHMILVGLDGTGKSTVVQLASHIAGSELFKLSLHRGYGITEFRDDLKQVFKLSGVKGLTIVFLLTDADIVKESFLEDINCILNSGEVPDLFDAEELDAIRMELRQAASQADIPDTKDSVYQFFISRVTRNLHIVLTLSPAGGKFRQRCRMNPAFVNCCTIDWYDEWEEEAMLSVAEILKERVGRVCVDIHNTIGKAALKYWDEMRRHYYATPSSYMEFIRLYSKMLRENKQSFINNKERLENGLSKLSEANDLVGTYQERLKTLGPQIEEKQRDTEVLLEQLQKDQDAVEQVQEIVRQEEEIMKRETEIVHEYAEECERDLATVLPALDKAEEALKSLDKSDVRVVRTYANPPELVKSVLRAVCVLFQKKDDWANAKQMVKEPDFLKNLLTLDKDQLPGRVFHKLKRYSKHPDFNPVTVGQNSGPCESICLWVLALEHYYEVNKMVKPKQKRVEEAKEALKLAEGSLAQKQASLQKIQQHLNMLQDRYTESVNQRESLKQEKITTGLRLKRAAVLIDALANEKVRWQESVKTLELKLQGLVGDTLVAAASVAYIGPYTAKYRKDLLVSWVDMSKSAQIPITDKFDLVKSTVDAHQVLKWQNEGLPHDSHSTENALIVKKAQKFPLFIDPQGQAFNYIKEMEGAGLKIVAASDPNYMRTLESAIRVGEAMLLKEVTESLDPALRPVLLRETFTRGGHTVIKLGDTEIEFNDNFRLYMTTSMSNPHYLPAVYIQVNIINFTVTFEGLQEQLLSAVVRQEKPQLENQRSELLESIAADLQFLRDLEDKSLSLLQKTEGHILDDQDLVDTLQKSKGMAEAMYKRIQKSEDTEKKLSVARQKYLPVATRGATLYFVLADLSGIDVMYQFSLEWFQQDMFISCITNQNLVAMKEMERKSSISPHLTGVIRPDSRQSVTRVSMDNKASIELFGKLKESLPSVNTDDPAELKKHMLDMINRLTSSIYRVVSVALFARHQLTFSFMLCSSIMRANAKYTDIAEVGKIEDVEWQVFLQGNIMAKMMDEKTLEEHDGLTAMERLEAQNGGKSKQKSPPKWISEAMWQQCQHLEATLPEMDKLCRSIMSNSTQWNTFYKLENTYKLMTEPFTNPKGEVTEHGIVFPWEQLNGFHRLLIIKVLRPGQLVESAQKFVEDQMSSNYLSTGSFDLKEIYDESSSKTPLIFILSPGTDPASQLIRFAKEERGSTVHLDMISLGRGQGPKAEELINKAKILKGRWVFLQNCHLASSWMPRLQAIVEKFNASTEEVDKQFRLWLSSNPDPCFPISILQTGMKMTVEPPQGLKANMLRAFGGSGTGVVTEKMYEDAVPGPAWPKLLFGLCLFNSVIHERRKYGRLGWNIVYGFNDSDLEVSMLQLSNLLTEHPNVPWKALTYLTGEVTYGGRVTDEWDRRCLHALLGRFFCPSALSDDYSYSPDGIYRPLKTNCAFPQIVTYLDTLPSYDSPEVFGMTENAERACRILQADDMIETIVSVQPRLSLDIMGSDKSNDQIVLEISENIMKELPESIEAFICDEDANPMIHQNVPQTNTEKYLNAAYESCKPLGSWIYDLKLRVDFFAMWAELIITNTEKLIKQAVSTKGAPEIEGEDLMRNLPRAFWLSGFFFPQGFLTGVLQNHARKVGISVDSLVFNFQVLTSKTDTEDSLGDLKQKLSIKEVAFTGKPHTDDGIIIFGLYLDGARWDPKTECLQDSLPGFRFAHLPEILFQPVQTTTAIESDDEKEEEDEENSHVYECPLYRTSARAGTLSSTGHSTNFVTAVTLPSEQPSRFWVMRGVALLCQLDE</sequence>
<evidence type="ECO:0000256" key="13">
    <source>
        <dbReference type="ARBA" id="ARBA00023273"/>
    </source>
</evidence>
<comment type="subcellular location">
    <subcellularLocation>
        <location evidence="1">Cytoplasm</location>
        <location evidence="1">Cytoskeleton</location>
        <location evidence="1">Cilium axoneme</location>
    </subcellularLocation>
</comment>
<evidence type="ECO:0000259" key="20">
    <source>
        <dbReference type="Pfam" id="PF18199"/>
    </source>
</evidence>
<dbReference type="InterPro" id="IPR026983">
    <property type="entry name" value="DHC"/>
</dbReference>
<keyword evidence="23" id="KW-1185">Reference proteome</keyword>
<dbReference type="Pfam" id="PF18199">
    <property type="entry name" value="Dynein_C"/>
    <property type="match status" value="1"/>
</dbReference>
<dbReference type="Pfam" id="PF22597">
    <property type="entry name" value="DYN_lid"/>
    <property type="match status" value="1"/>
</dbReference>
<dbReference type="FunFam" id="3.10.490.20:FF:000005">
    <property type="entry name" value="Dynein axonemal heavy chain 6"/>
    <property type="match status" value="1"/>
</dbReference>
<gene>
    <name evidence="22" type="ORF">MCOR_56001</name>
</gene>
<dbReference type="SUPFAM" id="SSF52540">
    <property type="entry name" value="P-loop containing nucleoside triphosphate hydrolases"/>
    <property type="match status" value="1"/>
</dbReference>
<dbReference type="Gene3D" id="3.10.490.20">
    <property type="match status" value="1"/>
</dbReference>
<evidence type="ECO:0000256" key="11">
    <source>
        <dbReference type="ARBA" id="ARBA00023175"/>
    </source>
</evidence>
<dbReference type="GO" id="GO:0007018">
    <property type="term" value="P:microtubule-based movement"/>
    <property type="evidence" value="ECO:0007669"/>
    <property type="project" value="InterPro"/>
</dbReference>
<evidence type="ECO:0000259" key="16">
    <source>
        <dbReference type="Pfam" id="PF12777"/>
    </source>
</evidence>
<dbReference type="InterPro" id="IPR027417">
    <property type="entry name" value="P-loop_NTPase"/>
</dbReference>
<dbReference type="InterPro" id="IPR024743">
    <property type="entry name" value="Dynein_HC_stalk"/>
</dbReference>
<evidence type="ECO:0000256" key="2">
    <source>
        <dbReference type="ARBA" id="ARBA00008887"/>
    </source>
</evidence>
<keyword evidence="6" id="KW-0547">Nucleotide-binding</keyword>
<dbReference type="Pfam" id="PF18198">
    <property type="entry name" value="AAA_lid_11"/>
    <property type="match status" value="1"/>
</dbReference>
<dbReference type="GO" id="GO:0051959">
    <property type="term" value="F:dynein light intermediate chain binding"/>
    <property type="evidence" value="ECO:0007669"/>
    <property type="project" value="InterPro"/>
</dbReference>
<dbReference type="Gene3D" id="1.20.920.20">
    <property type="match status" value="1"/>
</dbReference>
<dbReference type="Proteomes" id="UP000507470">
    <property type="component" value="Unassembled WGS sequence"/>
</dbReference>
<dbReference type="Gene3D" id="6.10.140.1060">
    <property type="match status" value="1"/>
</dbReference>
<dbReference type="Gene3D" id="1.20.920.30">
    <property type="match status" value="1"/>
</dbReference>
<keyword evidence="7" id="KW-0067">ATP-binding</keyword>
<evidence type="ECO:0000256" key="5">
    <source>
        <dbReference type="ARBA" id="ARBA00022737"/>
    </source>
</evidence>
<dbReference type="FunFam" id="3.40.50.300:FF:000153">
    <property type="entry name" value="Dynein axonemal heavy chain 1"/>
    <property type="match status" value="1"/>
</dbReference>
<dbReference type="GO" id="GO:0045505">
    <property type="term" value="F:dynein intermediate chain binding"/>
    <property type="evidence" value="ECO:0007669"/>
    <property type="project" value="InterPro"/>
</dbReference>
<evidence type="ECO:0000313" key="23">
    <source>
        <dbReference type="Proteomes" id="UP000507470"/>
    </source>
</evidence>
<dbReference type="FunFam" id="3.40.50.300:FF:001810">
    <property type="entry name" value="Cytoplasmic dynein 2 heavy chain 1"/>
    <property type="match status" value="1"/>
</dbReference>
<dbReference type="GO" id="GO:0005930">
    <property type="term" value="C:axoneme"/>
    <property type="evidence" value="ECO:0007669"/>
    <property type="project" value="UniProtKB-SubCell"/>
</dbReference>
<feature type="domain" description="Dynein heavy chain coiled coil stalk" evidence="16">
    <location>
        <begin position="464"/>
        <end position="792"/>
    </location>
</feature>
<dbReference type="InterPro" id="IPR054354">
    <property type="entry name" value="DYNC2H1-like_lid"/>
</dbReference>
<evidence type="ECO:0000256" key="10">
    <source>
        <dbReference type="ARBA" id="ARBA00023069"/>
    </source>
</evidence>
<dbReference type="InterPro" id="IPR004273">
    <property type="entry name" value="Dynein_heavy_D6_P-loop"/>
</dbReference>
<evidence type="ECO:0000256" key="6">
    <source>
        <dbReference type="ARBA" id="ARBA00022741"/>
    </source>
</evidence>
<evidence type="ECO:0000259" key="15">
    <source>
        <dbReference type="Pfam" id="PF03028"/>
    </source>
</evidence>
<dbReference type="GO" id="GO:0008569">
    <property type="term" value="F:minus-end-directed microtubule motor activity"/>
    <property type="evidence" value="ECO:0007669"/>
    <property type="project" value="InterPro"/>
</dbReference>
<keyword evidence="11" id="KW-0505">Motor protein</keyword>
<feature type="domain" description="Dynein heavy chain AAA lid" evidence="19">
    <location>
        <begin position="1548"/>
        <end position="1687"/>
    </location>
</feature>
<dbReference type="Pfam" id="PF12777">
    <property type="entry name" value="MT"/>
    <property type="match status" value="1"/>
</dbReference>
<evidence type="ECO:0000256" key="7">
    <source>
        <dbReference type="ARBA" id="ARBA00022840"/>
    </source>
</evidence>
<evidence type="ECO:0000259" key="19">
    <source>
        <dbReference type="Pfam" id="PF18198"/>
    </source>
</evidence>
<feature type="domain" description="Dynein heavy chain C-terminal" evidence="20">
    <location>
        <begin position="1750"/>
        <end position="2010"/>
    </location>
</feature>
<evidence type="ECO:0000256" key="12">
    <source>
        <dbReference type="ARBA" id="ARBA00023212"/>
    </source>
</evidence>
<protein>
    <submittedName>
        <fullName evidence="22">DNAH</fullName>
    </submittedName>
</protein>
<comment type="similarity">
    <text evidence="2">Belongs to the dynein heavy chain family.</text>
</comment>
<evidence type="ECO:0000256" key="3">
    <source>
        <dbReference type="ARBA" id="ARBA00022490"/>
    </source>
</evidence>
<feature type="domain" description="Dynein heavy chain region D6 P-loop" evidence="15">
    <location>
        <begin position="1394"/>
        <end position="1511"/>
    </location>
</feature>
<name>A0A6J8EU39_MYTCO</name>
<proteinExistence type="inferred from homology"/>
<keyword evidence="3" id="KW-0963">Cytoplasm</keyword>
<evidence type="ECO:0000259" key="21">
    <source>
        <dbReference type="Pfam" id="PF22597"/>
    </source>
</evidence>
<organism evidence="22 23">
    <name type="scientific">Mytilus coruscus</name>
    <name type="common">Sea mussel</name>
    <dbReference type="NCBI Taxonomy" id="42192"/>
    <lineage>
        <taxon>Eukaryota</taxon>
        <taxon>Metazoa</taxon>
        <taxon>Spiralia</taxon>
        <taxon>Lophotrochozoa</taxon>
        <taxon>Mollusca</taxon>
        <taxon>Bivalvia</taxon>
        <taxon>Autobranchia</taxon>
        <taxon>Pteriomorphia</taxon>
        <taxon>Mytilida</taxon>
        <taxon>Mytiloidea</taxon>
        <taxon>Mytilidae</taxon>
        <taxon>Mytilinae</taxon>
        <taxon>Mytilus</taxon>
    </lineage>
</organism>
<evidence type="ECO:0000256" key="1">
    <source>
        <dbReference type="ARBA" id="ARBA00004430"/>
    </source>
</evidence>
<dbReference type="GO" id="GO:0030286">
    <property type="term" value="C:dynein complex"/>
    <property type="evidence" value="ECO:0007669"/>
    <property type="project" value="UniProtKB-KW"/>
</dbReference>
<evidence type="ECO:0000259" key="18">
    <source>
        <dbReference type="Pfam" id="PF12781"/>
    </source>
</evidence>
<evidence type="ECO:0000313" key="22">
    <source>
        <dbReference type="EMBL" id="CAC5424057.1"/>
    </source>
</evidence>
<keyword evidence="12" id="KW-0206">Cytoskeleton</keyword>
<keyword evidence="5" id="KW-0677">Repeat</keyword>
<dbReference type="Gene3D" id="1.20.1270.280">
    <property type="match status" value="1"/>
</dbReference>
<keyword evidence="8" id="KW-0243">Dynein</keyword>
<dbReference type="EMBL" id="CACVKT020009959">
    <property type="protein sequence ID" value="CAC5424057.1"/>
    <property type="molecule type" value="Genomic_DNA"/>
</dbReference>
<dbReference type="InterPro" id="IPR043160">
    <property type="entry name" value="Dynein_C_barrel"/>
</dbReference>
<dbReference type="Gene3D" id="3.40.50.300">
    <property type="entry name" value="P-loop containing nucleotide triphosphate hydrolases"/>
    <property type="match status" value="3"/>
</dbReference>
<evidence type="ECO:0000256" key="14">
    <source>
        <dbReference type="SAM" id="Coils"/>
    </source>
</evidence>
<feature type="domain" description="Dynein heavy chain ATP-binding dynein motor region" evidence="18">
    <location>
        <begin position="824"/>
        <end position="1041"/>
    </location>
</feature>
<dbReference type="InterPro" id="IPR042219">
    <property type="entry name" value="AAA_lid_11_sf"/>
</dbReference>
<dbReference type="FunFam" id="1.10.8.720:FF:000001">
    <property type="entry name" value="dynein heavy chain 7, axonemal"/>
    <property type="match status" value="1"/>
</dbReference>
<dbReference type="FunFam" id="1.20.920.20:FF:000001">
    <property type="entry name" value="dynein heavy chain 2, axonemal"/>
    <property type="match status" value="1"/>
</dbReference>
<dbReference type="OrthoDB" id="424310at2759"/>
<evidence type="ECO:0000256" key="9">
    <source>
        <dbReference type="ARBA" id="ARBA00023054"/>
    </source>
</evidence>
<dbReference type="FunFam" id="3.40.50.300:FF:000049">
    <property type="entry name" value="Dynein, axonemal, heavy chain 5"/>
    <property type="match status" value="1"/>
</dbReference>
<dbReference type="InterPro" id="IPR035706">
    <property type="entry name" value="AAA_9"/>
</dbReference>
<feature type="coiled-coil region" evidence="14">
    <location>
        <begin position="679"/>
        <end position="762"/>
    </location>
</feature>
<evidence type="ECO:0000256" key="4">
    <source>
        <dbReference type="ARBA" id="ARBA00022701"/>
    </source>
</evidence>
<keyword evidence="13" id="KW-0966">Cell projection</keyword>
<dbReference type="Gene3D" id="1.10.8.1220">
    <property type="match status" value="1"/>
</dbReference>
<dbReference type="GO" id="GO:0005874">
    <property type="term" value="C:microtubule"/>
    <property type="evidence" value="ECO:0007669"/>
    <property type="project" value="UniProtKB-KW"/>
</dbReference>
<dbReference type="Pfam" id="PF12780">
    <property type="entry name" value="AAA_8"/>
    <property type="match status" value="1"/>
</dbReference>